<dbReference type="EMBL" id="CP007155">
    <property type="protein sequence ID" value="AHH98223.1"/>
    <property type="molecule type" value="Genomic_DNA"/>
</dbReference>
<protein>
    <submittedName>
        <fullName evidence="1">Uncharacterized protein</fullName>
    </submittedName>
</protein>
<dbReference type="HOGENOM" id="CLU_2898373_0_0_11"/>
<dbReference type="Proteomes" id="UP000019225">
    <property type="component" value="Chromosome"/>
</dbReference>
<gene>
    <name evidence="1" type="ORF">KALB_4861</name>
</gene>
<keyword evidence="2" id="KW-1185">Reference proteome</keyword>
<dbReference type="KEGG" id="kal:KALB_4861"/>
<dbReference type="AlphaFoldDB" id="W5WAS4"/>
<sequence length="62" mass="6768">MDATDPCELVRSGQHVDALFLTGGVYGSGRVIGYCDAPTYVIERPDGTQFSWRADLTKTTND</sequence>
<proteinExistence type="predicted"/>
<dbReference type="OrthoDB" id="10011975at2"/>
<evidence type="ECO:0000313" key="2">
    <source>
        <dbReference type="Proteomes" id="UP000019225"/>
    </source>
</evidence>
<evidence type="ECO:0000313" key="1">
    <source>
        <dbReference type="EMBL" id="AHH98223.1"/>
    </source>
</evidence>
<name>W5WAS4_9PSEU</name>
<organism evidence="1 2">
    <name type="scientific">Kutzneria albida DSM 43870</name>
    <dbReference type="NCBI Taxonomy" id="1449976"/>
    <lineage>
        <taxon>Bacteria</taxon>
        <taxon>Bacillati</taxon>
        <taxon>Actinomycetota</taxon>
        <taxon>Actinomycetes</taxon>
        <taxon>Pseudonocardiales</taxon>
        <taxon>Pseudonocardiaceae</taxon>
        <taxon>Kutzneria</taxon>
    </lineage>
</organism>
<reference evidence="1 2" key="1">
    <citation type="journal article" date="2014" name="BMC Genomics">
        <title>Complete genome sequence of producer of the glycopeptide antibiotic Aculeximycin Kutzneria albida DSM 43870T, a representative of minor genus of Pseudonocardiaceae.</title>
        <authorList>
            <person name="Rebets Y."/>
            <person name="Tokovenko B."/>
            <person name="Lushchyk I."/>
            <person name="Ruckert C."/>
            <person name="Zaburannyi N."/>
            <person name="Bechthold A."/>
            <person name="Kalinowski J."/>
            <person name="Luzhetskyy A."/>
        </authorList>
    </citation>
    <scope>NUCLEOTIDE SEQUENCE [LARGE SCALE GENOMIC DNA]</scope>
    <source>
        <strain evidence="1">DSM 43870</strain>
    </source>
</reference>
<dbReference type="RefSeq" id="WP_025358252.1">
    <property type="nucleotide sequence ID" value="NZ_CP007155.1"/>
</dbReference>
<accession>W5WAS4</accession>
<dbReference type="STRING" id="1449976.KALB_4861"/>